<evidence type="ECO:0000313" key="4">
    <source>
        <dbReference type="Proteomes" id="UP000198657"/>
    </source>
</evidence>
<accession>A0A1H8RLQ4</accession>
<dbReference type="InterPro" id="IPR002516">
    <property type="entry name" value="Glyco_trans_11"/>
</dbReference>
<keyword evidence="2 3" id="KW-0808">Transferase</keyword>
<dbReference type="STRING" id="604089.SAMN04487942_0096"/>
<keyword evidence="4" id="KW-1185">Reference proteome</keyword>
<sequence length="305" mass="36717">MITFLNLGKKGNLGNQLFQIASTIGIAEKNNQEYCFPFWDYADYFEFNFNTCSNIDDWISIRENKFNYYNWEVAHENYDLNGWLQTESYFSNSNIKNVFKFKTEFEENLLEKQKHLFTQKTILVTVRRGDFVNNPNFFQLTYKYYLTALLTHFENLNQYNIIFASDNINYCKNHFSFLPNAYFLENLSPIEQMCLGSKFDNYIISNSTFSWWMAWLGEKKNSKIIRPIHVFDGEYLKYYNESDFYPNRWIQHDEKKYRLSNDYLKLKIYGPFNIGCTKISYFFKSNKRKITKSIKNSIKKIIGYK</sequence>
<dbReference type="PANTHER" id="PTHR11927:SF9">
    <property type="entry name" value="L-FUCOSYLTRANSFERASE"/>
    <property type="match status" value="1"/>
</dbReference>
<dbReference type="Proteomes" id="UP000198657">
    <property type="component" value="Unassembled WGS sequence"/>
</dbReference>
<evidence type="ECO:0000313" key="3">
    <source>
        <dbReference type="EMBL" id="SEO67286.1"/>
    </source>
</evidence>
<dbReference type="PANTHER" id="PTHR11927">
    <property type="entry name" value="GALACTOSIDE 2-L-FUCOSYLTRANSFERASE"/>
    <property type="match status" value="1"/>
</dbReference>
<keyword evidence="1" id="KW-0328">Glycosyltransferase</keyword>
<dbReference type="AlphaFoldDB" id="A0A1H8RLQ4"/>
<proteinExistence type="predicted"/>
<name>A0A1H8RLQ4_9FLAO</name>
<reference evidence="4" key="1">
    <citation type="submission" date="2016-10" db="EMBL/GenBank/DDBJ databases">
        <authorList>
            <person name="Varghese N."/>
            <person name="Submissions S."/>
        </authorList>
    </citation>
    <scope>NUCLEOTIDE SEQUENCE [LARGE SCALE GENOMIC DNA]</scope>
    <source>
        <strain evidence="4">CGMCC 1.8704</strain>
    </source>
</reference>
<dbReference type="GO" id="GO:0005975">
    <property type="term" value="P:carbohydrate metabolic process"/>
    <property type="evidence" value="ECO:0007669"/>
    <property type="project" value="InterPro"/>
</dbReference>
<dbReference type="CDD" id="cd11301">
    <property type="entry name" value="Fut1_Fut2_like"/>
    <property type="match status" value="1"/>
</dbReference>
<dbReference type="EMBL" id="FODN01000012">
    <property type="protein sequence ID" value="SEO67286.1"/>
    <property type="molecule type" value="Genomic_DNA"/>
</dbReference>
<dbReference type="GO" id="GO:0016020">
    <property type="term" value="C:membrane"/>
    <property type="evidence" value="ECO:0007669"/>
    <property type="project" value="InterPro"/>
</dbReference>
<evidence type="ECO:0000256" key="2">
    <source>
        <dbReference type="ARBA" id="ARBA00022679"/>
    </source>
</evidence>
<evidence type="ECO:0000256" key="1">
    <source>
        <dbReference type="ARBA" id="ARBA00022676"/>
    </source>
</evidence>
<organism evidence="3 4">
    <name type="scientific">Flavobacterium sinopsychrotolerans</name>
    <dbReference type="NCBI Taxonomy" id="604089"/>
    <lineage>
        <taxon>Bacteria</taxon>
        <taxon>Pseudomonadati</taxon>
        <taxon>Bacteroidota</taxon>
        <taxon>Flavobacteriia</taxon>
        <taxon>Flavobacteriales</taxon>
        <taxon>Flavobacteriaceae</taxon>
        <taxon>Flavobacterium</taxon>
    </lineage>
</organism>
<dbReference type="Pfam" id="PF01531">
    <property type="entry name" value="Glyco_transf_11"/>
    <property type="match status" value="1"/>
</dbReference>
<dbReference type="OrthoDB" id="9794601at2"/>
<dbReference type="GO" id="GO:0008107">
    <property type="term" value="F:galactoside 2-alpha-L-fucosyltransferase activity"/>
    <property type="evidence" value="ECO:0007669"/>
    <property type="project" value="InterPro"/>
</dbReference>
<dbReference type="RefSeq" id="WP_091174231.1">
    <property type="nucleotide sequence ID" value="NZ_CBCSFM010000014.1"/>
</dbReference>
<gene>
    <name evidence="3" type="ORF">SAMN04487942_0096</name>
</gene>
<protein>
    <submittedName>
        <fullName evidence="3">Glycosyl transferase family 11</fullName>
    </submittedName>
</protein>